<evidence type="ECO:0000256" key="1">
    <source>
        <dbReference type="ARBA" id="ARBA00008061"/>
    </source>
</evidence>
<comment type="similarity">
    <text evidence="1">Belongs to the glycosyl hydrolase 13 family.</text>
</comment>
<keyword evidence="3" id="KW-0326">Glycosidase</keyword>
<comment type="caution">
    <text evidence="3">The sequence shown here is derived from an EMBL/GenBank/DDBJ whole genome shotgun (WGS) entry which is preliminary data.</text>
</comment>
<dbReference type="SUPFAM" id="SSF51445">
    <property type="entry name" value="(Trans)glycosidases"/>
    <property type="match status" value="1"/>
</dbReference>
<evidence type="ECO:0000256" key="2">
    <source>
        <dbReference type="ARBA" id="ARBA00030238"/>
    </source>
</evidence>
<gene>
    <name evidence="3" type="ORF">MtrunA17_Chr8g0343341</name>
</gene>
<sequence>MLLKYLGRFGILSESSFSFIVRTVTKGYSTSCVPLAVSLRCSFLVNRNTGAIFHGFPHIDHTQDFVRKDIIGWLQWLCHNVGFQDFRFDYAKAIHQNMLKTILKEHNHCYLSGSIWMFATTTVLLWTITKIAIGNE</sequence>
<dbReference type="Gramene" id="rna45414">
    <property type="protein sequence ID" value="RHN39394.1"/>
    <property type="gene ID" value="gene45414"/>
</dbReference>
<organism evidence="3">
    <name type="scientific">Medicago truncatula</name>
    <name type="common">Barrel medic</name>
    <name type="synonym">Medicago tribuloides</name>
    <dbReference type="NCBI Taxonomy" id="3880"/>
    <lineage>
        <taxon>Eukaryota</taxon>
        <taxon>Viridiplantae</taxon>
        <taxon>Streptophyta</taxon>
        <taxon>Embryophyta</taxon>
        <taxon>Tracheophyta</taxon>
        <taxon>Spermatophyta</taxon>
        <taxon>Magnoliopsida</taxon>
        <taxon>eudicotyledons</taxon>
        <taxon>Gunneridae</taxon>
        <taxon>Pentapetalae</taxon>
        <taxon>rosids</taxon>
        <taxon>fabids</taxon>
        <taxon>Fabales</taxon>
        <taxon>Fabaceae</taxon>
        <taxon>Papilionoideae</taxon>
        <taxon>50 kb inversion clade</taxon>
        <taxon>NPAAA clade</taxon>
        <taxon>Hologalegina</taxon>
        <taxon>IRL clade</taxon>
        <taxon>Trifolieae</taxon>
        <taxon>Medicago</taxon>
    </lineage>
</organism>
<dbReference type="EMBL" id="PSQE01000008">
    <property type="protein sequence ID" value="RHN39394.1"/>
    <property type="molecule type" value="Genomic_DNA"/>
</dbReference>
<accession>A0A396GIF5</accession>
<keyword evidence="3" id="KW-0378">Hydrolase</keyword>
<proteinExistence type="inferred from homology"/>
<evidence type="ECO:0000313" key="3">
    <source>
        <dbReference type="EMBL" id="RHN39394.1"/>
    </source>
</evidence>
<dbReference type="Gene3D" id="3.20.20.80">
    <property type="entry name" value="Glycosidases"/>
    <property type="match status" value="1"/>
</dbReference>
<dbReference type="AlphaFoldDB" id="A0A396GIF5"/>
<name>A0A396GIF5_MEDTR</name>
<dbReference type="PANTHER" id="PTHR43447">
    <property type="entry name" value="ALPHA-AMYLASE"/>
    <property type="match status" value="1"/>
</dbReference>
<protein>
    <recommendedName>
        <fullName evidence="2">1,4-alpha-D-glucan glucanohydrolase</fullName>
    </recommendedName>
</protein>
<reference evidence="3" key="1">
    <citation type="journal article" date="2018" name="Nat. Plants">
        <title>Whole-genome landscape of Medicago truncatula symbiotic genes.</title>
        <authorList>
            <person name="Pecrix Y."/>
            <person name="Gamas P."/>
            <person name="Carrere S."/>
        </authorList>
    </citation>
    <scope>NUCLEOTIDE SEQUENCE</scope>
    <source>
        <tissue evidence="3">Leaves</tissue>
    </source>
</reference>
<dbReference type="Proteomes" id="UP000265566">
    <property type="component" value="Chromosome 8"/>
</dbReference>
<dbReference type="InterPro" id="IPR017853">
    <property type="entry name" value="GH"/>
</dbReference>
<dbReference type="GO" id="GO:0016798">
    <property type="term" value="F:hydrolase activity, acting on glycosyl bonds"/>
    <property type="evidence" value="ECO:0007669"/>
    <property type="project" value="UniProtKB-KW"/>
</dbReference>